<gene>
    <name evidence="1" type="ORF">SCH01S_39_00150</name>
</gene>
<protein>
    <submittedName>
        <fullName evidence="1">Uncharacterized protein</fullName>
    </submittedName>
</protein>
<dbReference type="OrthoDB" id="7586150at2"/>
<evidence type="ECO:0000313" key="1">
    <source>
        <dbReference type="EMBL" id="GAO39730.1"/>
    </source>
</evidence>
<dbReference type="EMBL" id="BBWU01000039">
    <property type="protein sequence ID" value="GAO39730.1"/>
    <property type="molecule type" value="Genomic_DNA"/>
</dbReference>
<accession>A0A0E9MRG1</accession>
<dbReference type="AlphaFoldDB" id="A0A0E9MRG1"/>
<organism evidence="1 2">
    <name type="scientific">Sphingomonas changbaiensis NBRC 104936</name>
    <dbReference type="NCBI Taxonomy" id="1219043"/>
    <lineage>
        <taxon>Bacteria</taxon>
        <taxon>Pseudomonadati</taxon>
        <taxon>Pseudomonadota</taxon>
        <taxon>Alphaproteobacteria</taxon>
        <taxon>Sphingomonadales</taxon>
        <taxon>Sphingomonadaceae</taxon>
        <taxon>Sphingomonas</taxon>
    </lineage>
</organism>
<name>A0A0E9MRG1_9SPHN</name>
<dbReference type="RefSeq" id="WP_046348548.1">
    <property type="nucleotide sequence ID" value="NZ_BBWU01000039.1"/>
</dbReference>
<dbReference type="Proteomes" id="UP000033202">
    <property type="component" value="Unassembled WGS sequence"/>
</dbReference>
<dbReference type="PROSITE" id="PS51257">
    <property type="entry name" value="PROKAR_LIPOPROTEIN"/>
    <property type="match status" value="1"/>
</dbReference>
<keyword evidence="2" id="KW-1185">Reference proteome</keyword>
<comment type="caution">
    <text evidence="1">The sequence shown here is derived from an EMBL/GenBank/DDBJ whole genome shotgun (WGS) entry which is preliminary data.</text>
</comment>
<reference evidence="1 2" key="1">
    <citation type="submission" date="2015-04" db="EMBL/GenBank/DDBJ databases">
        <title>Whole genome shotgun sequence of Sphingomonas changbaiensis NBRC 104936.</title>
        <authorList>
            <person name="Katano-Makiyama Y."/>
            <person name="Hosoyama A."/>
            <person name="Hashimoto M."/>
            <person name="Noguchi M."/>
            <person name="Tsuchikane K."/>
            <person name="Ohji S."/>
            <person name="Yamazoe A."/>
            <person name="Ichikawa N."/>
            <person name="Kimura A."/>
            <person name="Fujita N."/>
        </authorList>
    </citation>
    <scope>NUCLEOTIDE SEQUENCE [LARGE SCALE GENOMIC DNA]</scope>
    <source>
        <strain evidence="1 2">NBRC 104936</strain>
    </source>
</reference>
<evidence type="ECO:0000313" key="2">
    <source>
        <dbReference type="Proteomes" id="UP000033202"/>
    </source>
</evidence>
<proteinExistence type="predicted"/>
<dbReference type="STRING" id="1219043.SCH01S_39_00150"/>
<sequence length="98" mass="10785">MLRVAVILAVALGLLGCLVAIVTTAIPFWGPAVWLAIALLLMLLERRAYKSPEAGVPGPPWQATAERFVDPETHLPVRVYFNPETGERRYVADGDERT</sequence>